<keyword evidence="4 7" id="KW-0963">Cytoplasm</keyword>
<dbReference type="InterPro" id="IPR001059">
    <property type="entry name" value="Transl_elong_P/YeiP_cen"/>
</dbReference>
<evidence type="ECO:0000256" key="7">
    <source>
        <dbReference type="HAMAP-Rule" id="MF_00141"/>
    </source>
</evidence>
<evidence type="ECO:0000259" key="10">
    <source>
        <dbReference type="SMART" id="SM00841"/>
    </source>
</evidence>
<dbReference type="SMART" id="SM01185">
    <property type="entry name" value="EFP"/>
    <property type="match status" value="1"/>
</dbReference>
<comment type="pathway">
    <text evidence="2 7">Protein biosynthesis; polypeptide chain elongation.</text>
</comment>
<comment type="subcellular location">
    <subcellularLocation>
        <location evidence="1 7">Cytoplasm</location>
    </subcellularLocation>
</comment>
<evidence type="ECO:0000256" key="5">
    <source>
        <dbReference type="ARBA" id="ARBA00022768"/>
    </source>
</evidence>
<dbReference type="PIRSF" id="PIRSF005901">
    <property type="entry name" value="EF-P"/>
    <property type="match status" value="1"/>
</dbReference>
<keyword evidence="13" id="KW-1185">Reference proteome</keyword>
<dbReference type="InterPro" id="IPR015365">
    <property type="entry name" value="Elong-fact-P_C"/>
</dbReference>
<evidence type="ECO:0000313" key="12">
    <source>
        <dbReference type="EMBL" id="GAV20806.1"/>
    </source>
</evidence>
<accession>A0A1L8CPE9</accession>
<evidence type="ECO:0000313" key="13">
    <source>
        <dbReference type="Proteomes" id="UP000231632"/>
    </source>
</evidence>
<proteinExistence type="inferred from homology"/>
<evidence type="ECO:0000256" key="6">
    <source>
        <dbReference type="ARBA" id="ARBA00022917"/>
    </source>
</evidence>
<feature type="domain" description="Translation elongation factor P/YeiP central" evidence="11">
    <location>
        <begin position="68"/>
        <end position="122"/>
    </location>
</feature>
<dbReference type="CDD" id="cd04470">
    <property type="entry name" value="S1_EF-P_repeat_1"/>
    <property type="match status" value="1"/>
</dbReference>
<dbReference type="InterPro" id="IPR008991">
    <property type="entry name" value="Translation_prot_SH3-like_sf"/>
</dbReference>
<dbReference type="InterPro" id="IPR013185">
    <property type="entry name" value="Transl_elong_KOW-like"/>
</dbReference>
<evidence type="ECO:0000256" key="1">
    <source>
        <dbReference type="ARBA" id="ARBA00004496"/>
    </source>
</evidence>
<reference evidence="12 13" key="1">
    <citation type="journal article" date="2017" name="Arch. Microbiol.">
        <title>Mariprofundus micogutta sp. nov., a novel iron-oxidizing zetaproteobacterium isolated from a deep-sea hydrothermal field at the Bayonnaise knoll of the Izu-Ogasawara arc, and a description of Mariprofundales ord. nov. and Zetaproteobacteria classis nov.</title>
        <authorList>
            <person name="Makita H."/>
            <person name="Tanaka E."/>
            <person name="Mitsunobu S."/>
            <person name="Miyazaki M."/>
            <person name="Nunoura T."/>
            <person name="Uematsu K."/>
            <person name="Takaki Y."/>
            <person name="Nishi S."/>
            <person name="Shimamura S."/>
            <person name="Takai K."/>
        </authorList>
    </citation>
    <scope>NUCLEOTIDE SEQUENCE [LARGE SCALE GENOMIC DNA]</scope>
    <source>
        <strain evidence="12 13">ET2</strain>
    </source>
</reference>
<dbReference type="FunFam" id="2.40.50.140:FF:000004">
    <property type="entry name" value="Elongation factor P"/>
    <property type="match status" value="1"/>
</dbReference>
<evidence type="ECO:0000256" key="8">
    <source>
        <dbReference type="NCBIfam" id="TIGR00038"/>
    </source>
</evidence>
<dbReference type="FunFam" id="2.40.50.140:FF:000009">
    <property type="entry name" value="Elongation factor P"/>
    <property type="match status" value="1"/>
</dbReference>
<comment type="caution">
    <text evidence="12">The sequence shown here is derived from an EMBL/GenBank/DDBJ whole genome shotgun (WGS) entry which is preliminary data.</text>
</comment>
<dbReference type="InterPro" id="IPR014722">
    <property type="entry name" value="Rib_uL2_dom2"/>
</dbReference>
<dbReference type="CDD" id="cd05794">
    <property type="entry name" value="S1_EF-P_repeat_2"/>
    <property type="match status" value="1"/>
</dbReference>
<dbReference type="GO" id="GO:0043043">
    <property type="term" value="P:peptide biosynthetic process"/>
    <property type="evidence" value="ECO:0007669"/>
    <property type="project" value="InterPro"/>
</dbReference>
<dbReference type="EMBL" id="BDFD01000015">
    <property type="protein sequence ID" value="GAV20806.1"/>
    <property type="molecule type" value="Genomic_DNA"/>
</dbReference>
<dbReference type="AlphaFoldDB" id="A0A1L8CPE9"/>
<name>A0A1L8CPE9_9PROT</name>
<dbReference type="InterPro" id="IPR012340">
    <property type="entry name" value="NA-bd_OB-fold"/>
</dbReference>
<keyword evidence="5 7" id="KW-0251">Elongation factor</keyword>
<dbReference type="NCBIfam" id="TIGR00038">
    <property type="entry name" value="efp"/>
    <property type="match status" value="1"/>
</dbReference>
<comment type="similarity">
    <text evidence="3 7 9">Belongs to the elongation factor P family.</text>
</comment>
<organism evidence="12 13">
    <name type="scientific">Mariprofundus micogutta</name>
    <dbReference type="NCBI Taxonomy" id="1921010"/>
    <lineage>
        <taxon>Bacteria</taxon>
        <taxon>Pseudomonadati</taxon>
        <taxon>Pseudomonadota</taxon>
        <taxon>Candidatius Mariprofundia</taxon>
        <taxon>Mariprofundales</taxon>
        <taxon>Mariprofundaceae</taxon>
        <taxon>Mariprofundus</taxon>
    </lineage>
</organism>
<gene>
    <name evidence="7" type="primary">efp</name>
    <name evidence="12" type="ORF">MMIC_P1780</name>
</gene>
<dbReference type="PANTHER" id="PTHR30053:SF14">
    <property type="entry name" value="TRANSLATION ELONGATION FACTOR KOW-LIKE DOMAIN-CONTAINING PROTEIN"/>
    <property type="match status" value="1"/>
</dbReference>
<dbReference type="Proteomes" id="UP000231632">
    <property type="component" value="Unassembled WGS sequence"/>
</dbReference>
<comment type="function">
    <text evidence="7">Involved in peptide bond synthesis. Stimulates efficient translation and peptide-bond synthesis on native or reconstituted 70S ribosomes in vitro. Probably functions indirectly by altering the affinity of the ribosome for aminoacyl-tRNA, thus increasing their reactivity as acceptors for peptidyl transferase.</text>
</comment>
<dbReference type="SUPFAM" id="SSF50104">
    <property type="entry name" value="Translation proteins SH3-like domain"/>
    <property type="match status" value="1"/>
</dbReference>
<dbReference type="InterPro" id="IPR011768">
    <property type="entry name" value="Transl_elongation_fac_P"/>
</dbReference>
<dbReference type="FunFam" id="2.30.30.30:FF:000003">
    <property type="entry name" value="Elongation factor P"/>
    <property type="match status" value="1"/>
</dbReference>
<dbReference type="Pfam" id="PF08207">
    <property type="entry name" value="EFP_N"/>
    <property type="match status" value="1"/>
</dbReference>
<dbReference type="SUPFAM" id="SSF50249">
    <property type="entry name" value="Nucleic acid-binding proteins"/>
    <property type="match status" value="2"/>
</dbReference>
<dbReference type="RefSeq" id="WP_072660107.1">
    <property type="nucleotide sequence ID" value="NZ_BDFD01000015.1"/>
</dbReference>
<evidence type="ECO:0000256" key="2">
    <source>
        <dbReference type="ARBA" id="ARBA00004815"/>
    </source>
</evidence>
<dbReference type="Pfam" id="PF09285">
    <property type="entry name" value="Elong-fact-P_C"/>
    <property type="match status" value="1"/>
</dbReference>
<feature type="domain" description="Elongation factor P C-terminal" evidence="10">
    <location>
        <begin position="130"/>
        <end position="185"/>
    </location>
</feature>
<evidence type="ECO:0000256" key="9">
    <source>
        <dbReference type="RuleBase" id="RU004389"/>
    </source>
</evidence>
<dbReference type="PANTHER" id="PTHR30053">
    <property type="entry name" value="ELONGATION FACTOR P"/>
    <property type="match status" value="1"/>
</dbReference>
<evidence type="ECO:0000256" key="4">
    <source>
        <dbReference type="ARBA" id="ARBA00022490"/>
    </source>
</evidence>
<dbReference type="GO" id="GO:0005829">
    <property type="term" value="C:cytosol"/>
    <property type="evidence" value="ECO:0007669"/>
    <property type="project" value="UniProtKB-ARBA"/>
</dbReference>
<dbReference type="Gene3D" id="2.40.50.140">
    <property type="entry name" value="Nucleic acid-binding proteins"/>
    <property type="match status" value="2"/>
</dbReference>
<dbReference type="STRING" id="1921010.MMIC_P1780"/>
<dbReference type="UniPathway" id="UPA00345"/>
<dbReference type="OrthoDB" id="9801844at2"/>
<protein>
    <recommendedName>
        <fullName evidence="7 8">Elongation factor P</fullName>
        <shortName evidence="7">EF-P</shortName>
    </recommendedName>
</protein>
<evidence type="ECO:0000259" key="11">
    <source>
        <dbReference type="SMART" id="SM01185"/>
    </source>
</evidence>
<dbReference type="NCBIfam" id="NF001810">
    <property type="entry name" value="PRK00529.1"/>
    <property type="match status" value="1"/>
</dbReference>
<sequence length="186" mass="20988">MQIAVTAIRVGNILEYNNALWRVMKTQHVTPGKGVACMQVEMRNIETGNKTNKRFNSTERIERVILSQREMQYLYADGDDHHFMDTETYDQITLSTDMLDNALPYLLPEAMVTVEFHEERPLNVQLPQAVTLEVVECDAAIKGQTATSSYKPGKLETGAAIMVPPYLEAGTKVRVNTESGEYMERA</sequence>
<dbReference type="GO" id="GO:0003746">
    <property type="term" value="F:translation elongation factor activity"/>
    <property type="evidence" value="ECO:0007669"/>
    <property type="project" value="UniProtKB-UniRule"/>
</dbReference>
<dbReference type="Gene3D" id="2.30.30.30">
    <property type="match status" value="1"/>
</dbReference>
<dbReference type="SMART" id="SM00841">
    <property type="entry name" value="Elong-fact-P_C"/>
    <property type="match status" value="1"/>
</dbReference>
<dbReference type="InterPro" id="IPR020599">
    <property type="entry name" value="Transl_elong_fac_P/YeiP"/>
</dbReference>
<dbReference type="Pfam" id="PF01132">
    <property type="entry name" value="EFP"/>
    <property type="match status" value="1"/>
</dbReference>
<dbReference type="HAMAP" id="MF_00141">
    <property type="entry name" value="EF_P"/>
    <property type="match status" value="1"/>
</dbReference>
<keyword evidence="6 7" id="KW-0648">Protein biosynthesis</keyword>
<evidence type="ECO:0000256" key="3">
    <source>
        <dbReference type="ARBA" id="ARBA00009479"/>
    </source>
</evidence>